<evidence type="ECO:0000256" key="2">
    <source>
        <dbReference type="PROSITE-ProRule" id="PRU01248"/>
    </source>
</evidence>
<sequence length="114" mass="12331">MTTPSPLRSALDDQVQGYLDHLTIERGVAANTLSSYRRDLRRYAEHLTERGIHDLAEVVESDVSDFLIELRRGDPESGVAGLSAVSAARAVVAVRGLHRFATAEGMTELDAPAA</sequence>
<evidence type="ECO:0000313" key="4">
    <source>
        <dbReference type="EMBL" id="CQD18735.1"/>
    </source>
</evidence>
<dbReference type="PROSITE" id="PS51900">
    <property type="entry name" value="CB"/>
    <property type="match status" value="1"/>
</dbReference>
<protein>
    <submittedName>
        <fullName evidence="4">Site-specific tyrosine recombinase XerD</fullName>
    </submittedName>
</protein>
<dbReference type="InterPro" id="IPR010998">
    <property type="entry name" value="Integrase_recombinase_N"/>
</dbReference>
<dbReference type="InterPro" id="IPR044068">
    <property type="entry name" value="CB"/>
</dbReference>
<dbReference type="Pfam" id="PF02899">
    <property type="entry name" value="Phage_int_SAM_1"/>
    <property type="match status" value="1"/>
</dbReference>
<name>A0A0U1DNG5_9MYCO</name>
<gene>
    <name evidence="4" type="primary">xerD_1</name>
    <name evidence="4" type="ORF">BN970_04168</name>
</gene>
<dbReference type="Proteomes" id="UP000182227">
    <property type="component" value="Unassembled WGS sequence"/>
</dbReference>
<evidence type="ECO:0000256" key="1">
    <source>
        <dbReference type="ARBA" id="ARBA00023125"/>
    </source>
</evidence>
<dbReference type="EMBL" id="CTEF01000003">
    <property type="protein sequence ID" value="CQD18735.1"/>
    <property type="molecule type" value="Genomic_DNA"/>
</dbReference>
<dbReference type="AlphaFoldDB" id="A0A0U1DNG5"/>
<accession>A0A0U1DNG5</accession>
<dbReference type="Gene3D" id="1.10.150.130">
    <property type="match status" value="1"/>
</dbReference>
<dbReference type="GO" id="GO:0003677">
    <property type="term" value="F:DNA binding"/>
    <property type="evidence" value="ECO:0007669"/>
    <property type="project" value="UniProtKB-UniRule"/>
</dbReference>
<evidence type="ECO:0000313" key="5">
    <source>
        <dbReference type="Proteomes" id="UP000182227"/>
    </source>
</evidence>
<dbReference type="GO" id="GO:0015074">
    <property type="term" value="P:DNA integration"/>
    <property type="evidence" value="ECO:0007669"/>
    <property type="project" value="InterPro"/>
</dbReference>
<keyword evidence="1 2" id="KW-0238">DNA-binding</keyword>
<dbReference type="SUPFAM" id="SSF47823">
    <property type="entry name" value="lambda integrase-like, N-terminal domain"/>
    <property type="match status" value="1"/>
</dbReference>
<evidence type="ECO:0000259" key="3">
    <source>
        <dbReference type="PROSITE" id="PS51900"/>
    </source>
</evidence>
<feature type="domain" description="Core-binding (CB)" evidence="3">
    <location>
        <begin position="9"/>
        <end position="102"/>
    </location>
</feature>
<reference evidence="4 5" key="1">
    <citation type="submission" date="2015-03" db="EMBL/GenBank/DDBJ databases">
        <authorList>
            <person name="Murphy D."/>
        </authorList>
    </citation>
    <scope>NUCLEOTIDE SEQUENCE [LARGE SCALE GENOMIC DNA]</scope>
    <source>
        <strain evidence="4 5">D16</strain>
    </source>
</reference>
<proteinExistence type="predicted"/>
<dbReference type="InterPro" id="IPR004107">
    <property type="entry name" value="Integrase_SAM-like_N"/>
</dbReference>
<organism evidence="4 5">
    <name type="scientific">Mycolicibacterium conceptionense</name>
    <dbReference type="NCBI Taxonomy" id="451644"/>
    <lineage>
        <taxon>Bacteria</taxon>
        <taxon>Bacillati</taxon>
        <taxon>Actinomycetota</taxon>
        <taxon>Actinomycetes</taxon>
        <taxon>Mycobacteriales</taxon>
        <taxon>Mycobacteriaceae</taxon>
        <taxon>Mycolicibacterium</taxon>
    </lineage>
</organism>